<feature type="compositionally biased region" description="Basic and acidic residues" evidence="4">
    <location>
        <begin position="103"/>
        <end position="122"/>
    </location>
</feature>
<feature type="compositionally biased region" description="Acidic residues" evidence="4">
    <location>
        <begin position="253"/>
        <end position="263"/>
    </location>
</feature>
<feature type="region of interest" description="Disordered" evidence="4">
    <location>
        <begin position="83"/>
        <end position="203"/>
    </location>
</feature>
<dbReference type="EMBL" id="NCSJ02000054">
    <property type="protein sequence ID" value="RFU32467.1"/>
    <property type="molecule type" value="Genomic_DNA"/>
</dbReference>
<evidence type="ECO:0000256" key="1">
    <source>
        <dbReference type="ARBA" id="ARBA00023016"/>
    </source>
</evidence>
<dbReference type="Proteomes" id="UP000258309">
    <property type="component" value="Unassembled WGS sequence"/>
</dbReference>
<evidence type="ECO:0000259" key="5">
    <source>
        <dbReference type="PROSITE" id="PS01031"/>
    </source>
</evidence>
<name>A0A3E2HGG2_SCYLI</name>
<evidence type="ECO:0000256" key="3">
    <source>
        <dbReference type="RuleBase" id="RU003616"/>
    </source>
</evidence>
<keyword evidence="7" id="KW-1185">Reference proteome</keyword>
<organism evidence="6 7">
    <name type="scientific">Scytalidium lignicola</name>
    <name type="common">Hyphomycete</name>
    <dbReference type="NCBI Taxonomy" id="5539"/>
    <lineage>
        <taxon>Eukaryota</taxon>
        <taxon>Fungi</taxon>
        <taxon>Dikarya</taxon>
        <taxon>Ascomycota</taxon>
        <taxon>Pezizomycotina</taxon>
        <taxon>Leotiomycetes</taxon>
        <taxon>Leotiomycetes incertae sedis</taxon>
        <taxon>Scytalidium</taxon>
    </lineage>
</organism>
<feature type="non-terminal residue" evidence="6">
    <location>
        <position position="388"/>
    </location>
</feature>
<dbReference type="OMA" id="KSYVIHV"/>
<feature type="region of interest" description="Disordered" evidence="4">
    <location>
        <begin position="239"/>
        <end position="263"/>
    </location>
</feature>
<comment type="caution">
    <text evidence="6">The sequence shown here is derived from an EMBL/GenBank/DDBJ whole genome shotgun (WGS) entry which is preliminary data.</text>
</comment>
<dbReference type="InterPro" id="IPR002068">
    <property type="entry name" value="A-crystallin/Hsp20_dom"/>
</dbReference>
<dbReference type="STRING" id="5539.A0A3E2HGG2"/>
<dbReference type="PANTHER" id="PTHR11527">
    <property type="entry name" value="HEAT-SHOCK PROTEIN 20 FAMILY MEMBER"/>
    <property type="match status" value="1"/>
</dbReference>
<dbReference type="Gene3D" id="2.60.40.790">
    <property type="match status" value="1"/>
</dbReference>
<feature type="domain" description="SHSP" evidence="5">
    <location>
        <begin position="264"/>
        <end position="388"/>
    </location>
</feature>
<evidence type="ECO:0000313" key="6">
    <source>
        <dbReference type="EMBL" id="RFU32467.1"/>
    </source>
</evidence>
<dbReference type="InterPro" id="IPR008978">
    <property type="entry name" value="HSP20-like_chaperone"/>
</dbReference>
<evidence type="ECO:0000256" key="2">
    <source>
        <dbReference type="PROSITE-ProRule" id="PRU00285"/>
    </source>
</evidence>
<feature type="compositionally biased region" description="Gly residues" evidence="4">
    <location>
        <begin position="191"/>
        <end position="202"/>
    </location>
</feature>
<evidence type="ECO:0000256" key="4">
    <source>
        <dbReference type="SAM" id="MobiDB-lite"/>
    </source>
</evidence>
<gene>
    <name evidence="6" type="ORF">B7463_g3871</name>
</gene>
<dbReference type="CDD" id="cd06464">
    <property type="entry name" value="ACD_sHsps-like"/>
    <property type="match status" value="1"/>
</dbReference>
<dbReference type="PROSITE" id="PS01031">
    <property type="entry name" value="SHSP"/>
    <property type="match status" value="1"/>
</dbReference>
<evidence type="ECO:0000313" key="7">
    <source>
        <dbReference type="Proteomes" id="UP000258309"/>
    </source>
</evidence>
<feature type="compositionally biased region" description="Pro residues" evidence="4">
    <location>
        <begin position="45"/>
        <end position="54"/>
    </location>
</feature>
<feature type="region of interest" description="Disordered" evidence="4">
    <location>
        <begin position="24"/>
        <end position="60"/>
    </location>
</feature>
<feature type="compositionally biased region" description="Basic residues" evidence="4">
    <location>
        <begin position="169"/>
        <end position="190"/>
    </location>
</feature>
<dbReference type="InterPro" id="IPR031107">
    <property type="entry name" value="Small_HSP"/>
</dbReference>
<reference evidence="6 7" key="1">
    <citation type="submission" date="2018-05" db="EMBL/GenBank/DDBJ databases">
        <title>Draft genome sequence of Scytalidium lignicola DSM 105466, a ubiquitous saprotrophic fungus.</title>
        <authorList>
            <person name="Buettner E."/>
            <person name="Gebauer A.M."/>
            <person name="Hofrichter M."/>
            <person name="Liers C."/>
            <person name="Kellner H."/>
        </authorList>
    </citation>
    <scope>NUCLEOTIDE SEQUENCE [LARGE SCALE GENOMIC DNA]</scope>
    <source>
        <strain evidence="6 7">DSM 105466</strain>
    </source>
</reference>
<dbReference type="SUPFAM" id="SSF49764">
    <property type="entry name" value="HSP20-like chaperones"/>
    <property type="match status" value="1"/>
</dbReference>
<comment type="similarity">
    <text evidence="2 3">Belongs to the small heat shock protein (HSP20) family.</text>
</comment>
<dbReference type="Pfam" id="PF00011">
    <property type="entry name" value="HSP20"/>
    <property type="match status" value="1"/>
</dbReference>
<sequence>MAFPFNNQQQQQHPFWNFARAFDQQHPNGEGVDHHTPEGHFWGPGSPPPYPQGPTDPLGSGFPFLFAGPRGFGYVPGPHQEPFGRGLFGGGPNYRGRRGHGRCYREGGRGRDGHRGEQRQDGDQEQDENEHGSRSGSRSPHRDTERAQGEQADGNESETLREGSPRGPHNFRRGFGHRGRGFHHGPRGWHRGGFGRFGGGPGAAPPPIDLSALAAAFQDHPWAQTMREYLANAGINLDGQSTGTTARNVPEAPGDDDNNGLDEEVPQNFAPPVDMFTTSSSYVLHVSLPGAKKEDLGVNWDADSGELNIAGVIYRNGDEEFLNSIIRSERKIGMFERIIKLPPPGITSEEKEEIDGDHIVAKLEDGVLVVTVPKVEREWTEIKKVDIL</sequence>
<feature type="non-terminal residue" evidence="6">
    <location>
        <position position="1"/>
    </location>
</feature>
<accession>A0A3E2HGG2</accession>
<keyword evidence="1" id="KW-0346">Stress response</keyword>
<proteinExistence type="inferred from homology"/>
<dbReference type="AlphaFoldDB" id="A0A3E2HGG2"/>
<dbReference type="OrthoDB" id="5511210at2759"/>
<protein>
    <recommendedName>
        <fullName evidence="5">SHSP domain-containing protein</fullName>
    </recommendedName>
</protein>